<keyword evidence="20" id="KW-0460">Magnesium</keyword>
<organism evidence="24 25">
    <name type="scientific">Rhodoblastus sphagnicola</name>
    <dbReference type="NCBI Taxonomy" id="333368"/>
    <lineage>
        <taxon>Bacteria</taxon>
        <taxon>Pseudomonadati</taxon>
        <taxon>Pseudomonadota</taxon>
        <taxon>Alphaproteobacteria</taxon>
        <taxon>Hyphomicrobiales</taxon>
        <taxon>Rhodoblastaceae</taxon>
        <taxon>Rhodoblastus</taxon>
    </lineage>
</organism>
<evidence type="ECO:0000256" key="15">
    <source>
        <dbReference type="ARBA" id="ARBA00023141"/>
    </source>
</evidence>
<feature type="domain" description="3-dehydroquinate synthase N-terminal" evidence="22">
    <location>
        <begin position="284"/>
        <end position="396"/>
    </location>
</feature>
<dbReference type="Pfam" id="PF01761">
    <property type="entry name" value="DHQ_synthase"/>
    <property type="match status" value="1"/>
</dbReference>
<dbReference type="PROSITE" id="PS01128">
    <property type="entry name" value="SHIKIMATE_KINASE"/>
    <property type="match status" value="1"/>
</dbReference>
<keyword evidence="7 21" id="KW-0963">Cytoplasm</keyword>
<keyword evidence="16 21" id="KW-0456">Lyase</keyword>
<comment type="cofactor">
    <cofactor evidence="20">
        <name>Mg(2+)</name>
        <dbReference type="ChEBI" id="CHEBI:18420"/>
    </cofactor>
    <text evidence="20">Binds 1 Mg(2+) ion per subunit.</text>
</comment>
<feature type="binding site" evidence="21">
    <location>
        <position position="359"/>
    </location>
    <ligand>
        <name>NAD(+)</name>
        <dbReference type="ChEBI" id="CHEBI:57540"/>
    </ligand>
</feature>
<evidence type="ECO:0000313" key="25">
    <source>
        <dbReference type="Proteomes" id="UP000239089"/>
    </source>
</evidence>
<feature type="binding site" evidence="20">
    <location>
        <position position="44"/>
    </location>
    <ligand>
        <name>Mg(2+)</name>
        <dbReference type="ChEBI" id="CHEBI:18420"/>
    </ligand>
</feature>
<comment type="similarity">
    <text evidence="6 21">Belongs to the sugar phosphate cyclases superfamily. Dehydroquinate synthase family.</text>
</comment>
<gene>
    <name evidence="20" type="primary">aroK</name>
    <name evidence="21" type="synonym">aroB</name>
    <name evidence="24" type="ORF">CCR94_09010</name>
</gene>
<evidence type="ECO:0000256" key="9">
    <source>
        <dbReference type="ARBA" id="ARBA00022679"/>
    </source>
</evidence>
<comment type="pathway">
    <text evidence="5 20">Metabolic intermediate biosynthesis; chorismate biosynthesis; chorismate from D-erythrose 4-phosphate and phosphoenolpyruvate: step 5/7.</text>
</comment>
<feature type="binding site" evidence="21">
    <location>
        <position position="368"/>
    </location>
    <ligand>
        <name>NAD(+)</name>
        <dbReference type="ChEBI" id="CHEBI:57540"/>
    </ligand>
</feature>
<dbReference type="GO" id="GO:0008652">
    <property type="term" value="P:amino acid biosynthetic process"/>
    <property type="evidence" value="ECO:0007669"/>
    <property type="project" value="UniProtKB-KW"/>
</dbReference>
<evidence type="ECO:0000256" key="16">
    <source>
        <dbReference type="ARBA" id="ARBA00023239"/>
    </source>
</evidence>
<dbReference type="Gene3D" id="3.40.50.1970">
    <property type="match status" value="1"/>
</dbReference>
<feature type="binding site" evidence="20">
    <location>
        <begin position="40"/>
        <end position="45"/>
    </location>
    <ligand>
        <name>ATP</name>
        <dbReference type="ChEBI" id="CHEBI:30616"/>
    </ligand>
</feature>
<dbReference type="GO" id="GO:0009073">
    <property type="term" value="P:aromatic amino acid family biosynthetic process"/>
    <property type="evidence" value="ECO:0007669"/>
    <property type="project" value="UniProtKB-KW"/>
</dbReference>
<sequence length="586" mass="63030">MSDQVIAPTPDAPPSARDSHAENIVGALAGRPIVLVGMMGSGKTSIGKRLAQRLGLAFVDSDHEIETAHRLTIAEIFASHGEPYFREGERRVLARLIGEGERVIATGGGAFIDARTRDLIRERAVSIWLHAEFAVLMRRVRKRPTRPLLQNADPEGVMRNLIEQRYPIYAEADIAAHSRDVAHETIVEEIIQALDAHLARQGDFSAEMNTLVLPPPAARVAVALGDRSYDILIGPDLIATAGARIAQLAPGASVFIVTDAHVGALWLAPLEASLEQAGIRHDRLILPAGESTKTFAHFQQLCEAALEARMERGDLLVALGGGVIGDLTGFAAASLRRGMNFVQIPTTVLSQVDSSVGGKTGVNTAQGKNLVGAFHQPALVLADTGSLATLPPREFAAGYAEMVKYGLIDRPDFFDWLEKHWPAVFGRGPELEHAIAVSCEAKAAVVARDETEQGDRALLNLGHTFGHALEKIVGYDSSRLVHGEGVAVGVACAFRFSAREGFCPPEAAERVEAHLRAVGLPTRIPEVLPTGVDAKEILDAMAQDKKVKRGALTFILARDIGQSFIAKNVDVEKVRSFLEDELRNGA</sequence>
<dbReference type="EC" id="4.2.3.4" evidence="21"/>
<feature type="binding site" evidence="21">
    <location>
        <position position="401"/>
    </location>
    <ligand>
        <name>Zn(2+)</name>
        <dbReference type="ChEBI" id="CHEBI:29105"/>
    </ligand>
</feature>
<feature type="binding site" evidence="21">
    <location>
        <begin position="322"/>
        <end position="326"/>
    </location>
    <ligand>
        <name>NAD(+)</name>
        <dbReference type="ChEBI" id="CHEBI:57540"/>
    </ligand>
</feature>
<dbReference type="Pfam" id="PF01202">
    <property type="entry name" value="SKI"/>
    <property type="match status" value="1"/>
</dbReference>
<comment type="subcellular location">
    <subcellularLocation>
        <location evidence="21">Cytoplasm</location>
    </subcellularLocation>
</comment>
<dbReference type="InterPro" id="IPR027417">
    <property type="entry name" value="P-loop_NTPase"/>
</dbReference>
<keyword evidence="25" id="KW-1185">Reference proteome</keyword>
<dbReference type="FunFam" id="3.40.50.1970:FF:000001">
    <property type="entry name" value="3-dehydroquinate synthase"/>
    <property type="match status" value="1"/>
</dbReference>
<dbReference type="GO" id="GO:0005737">
    <property type="term" value="C:cytoplasm"/>
    <property type="evidence" value="ECO:0007669"/>
    <property type="project" value="UniProtKB-SubCell"/>
</dbReference>
<evidence type="ECO:0000256" key="13">
    <source>
        <dbReference type="ARBA" id="ARBA00022840"/>
    </source>
</evidence>
<accession>A0A2S6NA08</accession>
<evidence type="ECO:0000256" key="20">
    <source>
        <dbReference type="HAMAP-Rule" id="MF_00109"/>
    </source>
</evidence>
<keyword evidence="11 21" id="KW-0547">Nucleotide-binding</keyword>
<evidence type="ECO:0000259" key="22">
    <source>
        <dbReference type="Pfam" id="PF01761"/>
    </source>
</evidence>
<keyword evidence="14 21" id="KW-0520">NAD</keyword>
<feature type="binding site" evidence="20">
    <location>
        <position position="165"/>
    </location>
    <ligand>
        <name>substrate</name>
    </ligand>
</feature>
<dbReference type="HAMAP" id="MF_00110">
    <property type="entry name" value="DHQ_synthase"/>
    <property type="match status" value="1"/>
</dbReference>
<dbReference type="AlphaFoldDB" id="A0A2S6NA08"/>
<dbReference type="SUPFAM" id="SSF52540">
    <property type="entry name" value="P-loop containing nucleoside triphosphate hydrolases"/>
    <property type="match status" value="1"/>
</dbReference>
<dbReference type="NCBIfam" id="TIGR01357">
    <property type="entry name" value="aroB"/>
    <property type="match status" value="1"/>
</dbReference>
<dbReference type="Proteomes" id="UP000239089">
    <property type="component" value="Unassembled WGS sequence"/>
</dbReference>
<dbReference type="InterPro" id="IPR031322">
    <property type="entry name" value="Shikimate/glucono_kinase"/>
</dbReference>
<feature type="binding site" evidence="20">
    <location>
        <position position="62"/>
    </location>
    <ligand>
        <name>substrate</name>
    </ligand>
</feature>
<evidence type="ECO:0000256" key="21">
    <source>
        <dbReference type="HAMAP-Rule" id="MF_00110"/>
    </source>
</evidence>
<evidence type="ECO:0000256" key="10">
    <source>
        <dbReference type="ARBA" id="ARBA00022723"/>
    </source>
</evidence>
<dbReference type="EMBL" id="NHSJ01000057">
    <property type="protein sequence ID" value="PPQ31431.1"/>
    <property type="molecule type" value="Genomic_DNA"/>
</dbReference>
<comment type="pathway">
    <text evidence="4 21">Metabolic intermediate biosynthesis; chorismate biosynthesis; chorismate from D-erythrose 4-phosphate and phosphoenolpyruvate: step 2/7.</text>
</comment>
<dbReference type="UniPathway" id="UPA00053">
    <property type="reaction ID" value="UER00085"/>
</dbReference>
<evidence type="ECO:0000256" key="4">
    <source>
        <dbReference type="ARBA" id="ARBA00004661"/>
    </source>
</evidence>
<dbReference type="InterPro" id="IPR030960">
    <property type="entry name" value="DHQS/DOIS_N"/>
</dbReference>
<evidence type="ECO:0000256" key="3">
    <source>
        <dbReference type="ARBA" id="ARBA00003485"/>
    </source>
</evidence>
<keyword evidence="9 20" id="KW-0808">Transferase</keyword>
<comment type="cofactor">
    <cofactor evidence="2 21">
        <name>NAD(+)</name>
        <dbReference type="ChEBI" id="CHEBI:57540"/>
    </cofactor>
</comment>
<keyword evidence="18 21" id="KW-0170">Cobalt</keyword>
<evidence type="ECO:0000256" key="12">
    <source>
        <dbReference type="ARBA" id="ARBA00022777"/>
    </source>
</evidence>
<evidence type="ECO:0000313" key="24">
    <source>
        <dbReference type="EMBL" id="PPQ31431.1"/>
    </source>
</evidence>
<feature type="binding site" evidence="21">
    <location>
        <position position="482"/>
    </location>
    <ligand>
        <name>Zn(2+)</name>
        <dbReference type="ChEBI" id="CHEBI:29105"/>
    </ligand>
</feature>
<evidence type="ECO:0000256" key="18">
    <source>
        <dbReference type="ARBA" id="ARBA00023285"/>
    </source>
</evidence>
<dbReference type="InterPro" id="IPR016037">
    <property type="entry name" value="DHQ_synth_AroB"/>
</dbReference>
<keyword evidence="10 21" id="KW-0479">Metal-binding</keyword>
<dbReference type="EC" id="2.7.1.71" evidence="20"/>
<keyword evidence="13 20" id="KW-0067">ATP-binding</keyword>
<dbReference type="InterPro" id="IPR056179">
    <property type="entry name" value="DHQS_C"/>
</dbReference>
<dbReference type="Pfam" id="PF24621">
    <property type="entry name" value="DHQS_C"/>
    <property type="match status" value="1"/>
</dbReference>
<dbReference type="CDD" id="cd08195">
    <property type="entry name" value="DHQS"/>
    <property type="match status" value="1"/>
</dbReference>
<dbReference type="SUPFAM" id="SSF56796">
    <property type="entry name" value="Dehydroquinate synthase-like"/>
    <property type="match status" value="1"/>
</dbReference>
<evidence type="ECO:0000256" key="7">
    <source>
        <dbReference type="ARBA" id="ARBA00022490"/>
    </source>
</evidence>
<dbReference type="GO" id="GO:0003856">
    <property type="term" value="F:3-dehydroquinate synthase activity"/>
    <property type="evidence" value="ECO:0007669"/>
    <property type="project" value="UniProtKB-UniRule"/>
</dbReference>
<dbReference type="InterPro" id="IPR050071">
    <property type="entry name" value="Dehydroquinate_synthase"/>
</dbReference>
<keyword evidence="21" id="KW-0862">Zinc</keyword>
<keyword evidence="15 21" id="KW-0057">Aromatic amino acid biosynthesis</keyword>
<dbReference type="OrthoDB" id="9806583at2"/>
<comment type="similarity">
    <text evidence="20">Belongs to the shikimate kinase family.</text>
</comment>
<dbReference type="InterPro" id="IPR023000">
    <property type="entry name" value="Shikimate_kinase_CS"/>
</dbReference>
<feature type="binding site" evidence="21">
    <location>
        <position position="463"/>
    </location>
    <ligand>
        <name>Zn(2+)</name>
        <dbReference type="ChEBI" id="CHEBI:29105"/>
    </ligand>
</feature>
<evidence type="ECO:0000256" key="2">
    <source>
        <dbReference type="ARBA" id="ARBA00001911"/>
    </source>
</evidence>
<dbReference type="HAMAP" id="MF_00109">
    <property type="entry name" value="Shikimate_kinase"/>
    <property type="match status" value="1"/>
</dbReference>
<comment type="catalytic activity">
    <reaction evidence="1 21">
        <text>7-phospho-2-dehydro-3-deoxy-D-arabino-heptonate = 3-dehydroquinate + phosphate</text>
        <dbReference type="Rhea" id="RHEA:21968"/>
        <dbReference type="ChEBI" id="CHEBI:32364"/>
        <dbReference type="ChEBI" id="CHEBI:43474"/>
        <dbReference type="ChEBI" id="CHEBI:58394"/>
        <dbReference type="EC" id="4.2.3.4"/>
    </reaction>
</comment>
<reference evidence="24 25" key="1">
    <citation type="journal article" date="2018" name="Arch. Microbiol.">
        <title>New insights into the metabolic potential of the phototrophic purple bacterium Rhodopila globiformis DSM 161(T) from its draft genome sequence and evidence for a vanadium-dependent nitrogenase.</title>
        <authorList>
            <person name="Imhoff J.F."/>
            <person name="Rahn T."/>
            <person name="Kunzel S."/>
            <person name="Neulinger S.C."/>
        </authorList>
    </citation>
    <scope>NUCLEOTIDE SEQUENCE [LARGE SCALE GENOMIC DNA]</scope>
    <source>
        <strain evidence="24 25">DSM 16996</strain>
    </source>
</reference>
<dbReference type="InterPro" id="IPR000623">
    <property type="entry name" value="Shikimate_kinase/TSH1"/>
</dbReference>
<comment type="subunit">
    <text evidence="20">Monomer.</text>
</comment>
<feature type="binding site" evidence="21">
    <location>
        <begin position="346"/>
        <end position="347"/>
    </location>
    <ligand>
        <name>NAD(+)</name>
        <dbReference type="ChEBI" id="CHEBI:57540"/>
    </ligand>
</feature>
<dbReference type="GO" id="GO:0005524">
    <property type="term" value="F:ATP binding"/>
    <property type="evidence" value="ECO:0007669"/>
    <property type="project" value="UniProtKB-UniRule"/>
</dbReference>
<dbReference type="RefSeq" id="WP_104507539.1">
    <property type="nucleotide sequence ID" value="NZ_JACIGC010000009.1"/>
</dbReference>
<feature type="binding site" evidence="20">
    <location>
        <position position="108"/>
    </location>
    <ligand>
        <name>substrate</name>
    </ligand>
</feature>
<evidence type="ECO:0000256" key="6">
    <source>
        <dbReference type="ARBA" id="ARBA00005412"/>
    </source>
</evidence>
<dbReference type="PANTHER" id="PTHR43622:SF7">
    <property type="entry name" value="3-DEHYDROQUINATE SYNTHASE, CHLOROPLASTIC"/>
    <property type="match status" value="1"/>
</dbReference>
<dbReference type="NCBIfam" id="NF010552">
    <property type="entry name" value="PRK13946.1"/>
    <property type="match status" value="1"/>
</dbReference>
<evidence type="ECO:0000256" key="8">
    <source>
        <dbReference type="ARBA" id="ARBA00022605"/>
    </source>
</evidence>
<dbReference type="PANTHER" id="PTHR43622">
    <property type="entry name" value="3-DEHYDROQUINATE SYNTHASE"/>
    <property type="match status" value="1"/>
</dbReference>
<comment type="function">
    <text evidence="3 21">Catalyzes the conversion of 3-deoxy-D-arabino-heptulosonate 7-phosphate (DAHP) to dehydroquinate (DHQ).</text>
</comment>
<keyword evidence="8 21" id="KW-0028">Amino-acid biosynthesis</keyword>
<evidence type="ECO:0000256" key="1">
    <source>
        <dbReference type="ARBA" id="ARBA00001393"/>
    </source>
</evidence>
<feature type="binding site" evidence="20">
    <location>
        <position position="86"/>
    </location>
    <ligand>
        <name>substrate</name>
    </ligand>
</feature>
<evidence type="ECO:0000256" key="19">
    <source>
        <dbReference type="ARBA" id="ARBA00048567"/>
    </source>
</evidence>
<dbReference type="GO" id="GO:0000287">
    <property type="term" value="F:magnesium ion binding"/>
    <property type="evidence" value="ECO:0007669"/>
    <property type="project" value="UniProtKB-UniRule"/>
</dbReference>
<feature type="binding site" evidence="20">
    <location>
        <position position="146"/>
    </location>
    <ligand>
        <name>ATP</name>
        <dbReference type="ChEBI" id="CHEBI:30616"/>
    </ligand>
</feature>
<dbReference type="Gene3D" id="1.20.1090.10">
    <property type="entry name" value="Dehydroquinate synthase-like - alpha domain"/>
    <property type="match status" value="1"/>
</dbReference>
<evidence type="ECO:0000256" key="14">
    <source>
        <dbReference type="ARBA" id="ARBA00023027"/>
    </source>
</evidence>
<evidence type="ECO:0000256" key="17">
    <source>
        <dbReference type="ARBA" id="ARBA00023268"/>
    </source>
</evidence>
<comment type="function">
    <text evidence="20">Catalyzes the specific phosphorylation of the 3-hydroxyl group of shikimic acid using ATP as a cosubstrate.</text>
</comment>
<comment type="cofactor">
    <cofactor evidence="21">
        <name>Co(2+)</name>
        <dbReference type="ChEBI" id="CHEBI:48828"/>
    </cofactor>
    <cofactor evidence="21">
        <name>Zn(2+)</name>
        <dbReference type="ChEBI" id="CHEBI:29105"/>
    </cofactor>
    <text evidence="21">Binds 1 divalent metal cation per subunit. Can use either Co(2+) or Zn(2+).</text>
</comment>
<dbReference type="CDD" id="cd00464">
    <property type="entry name" value="SK"/>
    <property type="match status" value="1"/>
</dbReference>
<name>A0A2S6NA08_9HYPH</name>
<evidence type="ECO:0000256" key="5">
    <source>
        <dbReference type="ARBA" id="ARBA00004842"/>
    </source>
</evidence>
<dbReference type="GO" id="GO:0009423">
    <property type="term" value="P:chorismate biosynthetic process"/>
    <property type="evidence" value="ECO:0007669"/>
    <property type="project" value="UniProtKB-UniRule"/>
</dbReference>
<evidence type="ECO:0000259" key="23">
    <source>
        <dbReference type="Pfam" id="PF24621"/>
    </source>
</evidence>
<keyword evidence="17" id="KW-0511">Multifunctional enzyme</keyword>
<comment type="caution">
    <text evidence="21">Lacks conserved residue(s) required for the propagation of feature annotation.</text>
</comment>
<comment type="catalytic activity">
    <reaction evidence="19 20">
        <text>shikimate + ATP = 3-phosphoshikimate + ADP + H(+)</text>
        <dbReference type="Rhea" id="RHEA:13121"/>
        <dbReference type="ChEBI" id="CHEBI:15378"/>
        <dbReference type="ChEBI" id="CHEBI:30616"/>
        <dbReference type="ChEBI" id="CHEBI:36208"/>
        <dbReference type="ChEBI" id="CHEBI:145989"/>
        <dbReference type="ChEBI" id="CHEBI:456216"/>
        <dbReference type="EC" id="2.7.1.71"/>
    </reaction>
</comment>
<dbReference type="GO" id="GO:0004765">
    <property type="term" value="F:shikimate kinase activity"/>
    <property type="evidence" value="ECO:0007669"/>
    <property type="project" value="UniProtKB-UniRule"/>
</dbReference>
<dbReference type="PRINTS" id="PR01100">
    <property type="entry name" value="SHIKIMTKNASE"/>
</dbReference>
<keyword evidence="12 20" id="KW-0418">Kinase</keyword>
<comment type="caution">
    <text evidence="24">The sequence shown here is derived from an EMBL/GenBank/DDBJ whole genome shotgun (WGS) entry which is preliminary data.</text>
</comment>
<proteinExistence type="inferred from homology"/>
<evidence type="ECO:0000256" key="11">
    <source>
        <dbReference type="ARBA" id="ARBA00022741"/>
    </source>
</evidence>
<dbReference type="Gene3D" id="3.40.50.300">
    <property type="entry name" value="P-loop containing nucleotide triphosphate hydrolases"/>
    <property type="match status" value="1"/>
</dbReference>
<feature type="domain" description="3-dehydroquinate synthase C-terminal" evidence="23">
    <location>
        <begin position="398"/>
        <end position="547"/>
    </location>
</feature>
<protein>
    <recommendedName>
        <fullName evidence="20 21">Multifunctional fusion protein</fullName>
    </recommendedName>
    <domain>
        <recommendedName>
            <fullName evidence="20">Shikimate kinase</fullName>
            <shortName evidence="20">SK</shortName>
            <ecNumber evidence="20">2.7.1.71</ecNumber>
        </recommendedName>
    </domain>
    <domain>
        <recommendedName>
            <fullName evidence="21">3-dehydroquinate synthase</fullName>
            <shortName evidence="21">DHQS</shortName>
            <ecNumber evidence="21">4.2.3.4</ecNumber>
        </recommendedName>
    </domain>
</protein>